<comment type="caution">
    <text evidence="5">The sequence shown here is derived from an EMBL/GenBank/DDBJ whole genome shotgun (WGS) entry which is preliminary data.</text>
</comment>
<evidence type="ECO:0000256" key="1">
    <source>
        <dbReference type="ARBA" id="ARBA00011595"/>
    </source>
</evidence>
<dbReference type="GO" id="GO:0006082">
    <property type="term" value="P:organic acid metabolic process"/>
    <property type="evidence" value="ECO:0007669"/>
    <property type="project" value="UniProtKB-ARBA"/>
</dbReference>
<evidence type="ECO:0000313" key="6">
    <source>
        <dbReference type="Proteomes" id="UP000070589"/>
    </source>
</evidence>
<dbReference type="PATRIC" id="fig|1698261.3.peg.922"/>
<evidence type="ECO:0000256" key="2">
    <source>
        <dbReference type="ARBA" id="ARBA00023002"/>
    </source>
</evidence>
<dbReference type="EMBL" id="LHXL01000007">
    <property type="protein sequence ID" value="KXA90356.1"/>
    <property type="molecule type" value="Genomic_DNA"/>
</dbReference>
<sequence>MEIETDERFGHEEELFVPGHRACPGCGAALACKLVTEATGPNTIMAMPTGCMEVTSTPFPESAWGISWIHNVFENAAAVAAGVETAYKAFTERGKEEYMDYDDVNFVVMAGDGATFDIGIRSLSGMMERGHDVLYICYDNEAYMNTGIQRSGSTPLGASTTTSPAGRESYGEDVHKKDMPKIAAAHGVEYVATANIAYPEDFQDKIKKALEIEGPKYIQVFTPCPRGWRNDSRNVIKIGKLAVQTAVYPIYEMEDGEITNVKKIKERKPVEEYLKLQGRFKHLFEKEGGEKIIQELQRVADENAEKLGLDK</sequence>
<evidence type="ECO:0000259" key="4">
    <source>
        <dbReference type="Pfam" id="PF02775"/>
    </source>
</evidence>
<dbReference type="Pfam" id="PF02775">
    <property type="entry name" value="TPP_enzyme_C"/>
    <property type="match status" value="1"/>
</dbReference>
<dbReference type="SUPFAM" id="SSF52518">
    <property type="entry name" value="Thiamin diphosphate-binding fold (THDP-binding)"/>
    <property type="match status" value="1"/>
</dbReference>
<dbReference type="CDD" id="cd03376">
    <property type="entry name" value="TPP_PFOR_porB_like"/>
    <property type="match status" value="1"/>
</dbReference>
<dbReference type="InterPro" id="IPR029061">
    <property type="entry name" value="THDP-binding"/>
</dbReference>
<dbReference type="GO" id="GO:0016491">
    <property type="term" value="F:oxidoreductase activity"/>
    <property type="evidence" value="ECO:0007669"/>
    <property type="project" value="UniProtKB-KW"/>
</dbReference>
<dbReference type="Proteomes" id="UP000070589">
    <property type="component" value="Unassembled WGS sequence"/>
</dbReference>
<dbReference type="AlphaFoldDB" id="A0A133U885"/>
<keyword evidence="2" id="KW-0560">Oxidoreductase</keyword>
<reference evidence="5 6" key="1">
    <citation type="journal article" date="2016" name="Sci. Rep.">
        <title>Metabolic traits of an uncultured archaeal lineage -MSBL1- from brine pools of the Red Sea.</title>
        <authorList>
            <person name="Mwirichia R."/>
            <person name="Alam I."/>
            <person name="Rashid M."/>
            <person name="Vinu M."/>
            <person name="Ba-Alawi W."/>
            <person name="Anthony Kamau A."/>
            <person name="Kamanda Ngugi D."/>
            <person name="Goker M."/>
            <person name="Klenk H.P."/>
            <person name="Bajic V."/>
            <person name="Stingl U."/>
        </authorList>
    </citation>
    <scope>NUCLEOTIDE SEQUENCE [LARGE SCALE GENOMIC DNA]</scope>
    <source>
        <strain evidence="5">SCGC-AAA259D14</strain>
    </source>
</reference>
<dbReference type="PANTHER" id="PTHR42897:SF2">
    <property type="entry name" value="PYRUVATE SYNTHASE SUBUNIT PORB"/>
    <property type="match status" value="1"/>
</dbReference>
<name>A0A133U885_9EURY</name>
<feature type="region of interest" description="Disordered" evidence="3">
    <location>
        <begin position="153"/>
        <end position="172"/>
    </location>
</feature>
<accession>A0A133U885</accession>
<dbReference type="InterPro" id="IPR051479">
    <property type="entry name" value="PorB-like"/>
</dbReference>
<dbReference type="GO" id="GO:0044272">
    <property type="term" value="P:sulfur compound biosynthetic process"/>
    <property type="evidence" value="ECO:0007669"/>
    <property type="project" value="UniProtKB-ARBA"/>
</dbReference>
<dbReference type="InterPro" id="IPR011766">
    <property type="entry name" value="TPP_enzyme_TPP-bd"/>
</dbReference>
<feature type="compositionally biased region" description="Polar residues" evidence="3">
    <location>
        <begin position="153"/>
        <end position="164"/>
    </location>
</feature>
<comment type="subunit">
    <text evidence="1">Heterotetramer of one alpha, one beta, one delta and one gamma chain.</text>
</comment>
<feature type="domain" description="Thiamine pyrophosphate enzyme TPP-binding" evidence="4">
    <location>
        <begin position="49"/>
        <end position="220"/>
    </location>
</feature>
<keyword evidence="5" id="KW-0670">Pyruvate</keyword>
<proteinExistence type="predicted"/>
<dbReference type="Gene3D" id="3.40.50.970">
    <property type="match status" value="2"/>
</dbReference>
<dbReference type="NCBIfam" id="NF008819">
    <property type="entry name" value="PRK11865.1"/>
    <property type="match status" value="1"/>
</dbReference>
<organism evidence="5 6">
    <name type="scientific">candidate division MSBL1 archaeon SCGC-AAA259D14</name>
    <dbReference type="NCBI Taxonomy" id="1698261"/>
    <lineage>
        <taxon>Archaea</taxon>
        <taxon>Methanobacteriati</taxon>
        <taxon>Methanobacteriota</taxon>
        <taxon>candidate division MSBL1</taxon>
    </lineage>
</organism>
<protein>
    <submittedName>
        <fullName evidence="5">Pyruvate ferredoxin oxidoreductase</fullName>
    </submittedName>
</protein>
<dbReference type="PANTHER" id="PTHR42897">
    <property type="entry name" value="PYRUVATE SYNTHASE SUBUNIT PORB"/>
    <property type="match status" value="1"/>
</dbReference>
<evidence type="ECO:0000256" key="3">
    <source>
        <dbReference type="SAM" id="MobiDB-lite"/>
    </source>
</evidence>
<gene>
    <name evidence="5" type="ORF">AKJ62_01140</name>
</gene>
<dbReference type="GO" id="GO:0030976">
    <property type="term" value="F:thiamine pyrophosphate binding"/>
    <property type="evidence" value="ECO:0007669"/>
    <property type="project" value="InterPro"/>
</dbReference>
<keyword evidence="6" id="KW-1185">Reference proteome</keyword>
<evidence type="ECO:0000313" key="5">
    <source>
        <dbReference type="EMBL" id="KXA90356.1"/>
    </source>
</evidence>